<evidence type="ECO:0000256" key="1">
    <source>
        <dbReference type="SAM" id="MobiDB-lite"/>
    </source>
</evidence>
<accession>A0A1X7USJ7</accession>
<dbReference type="AlphaFoldDB" id="A0A1X7USJ7"/>
<protein>
    <submittedName>
        <fullName evidence="2">Uncharacterized protein</fullName>
    </submittedName>
</protein>
<evidence type="ECO:0000313" key="2">
    <source>
        <dbReference type="EnsemblMetazoa" id="Aqu2.1.30748_001"/>
    </source>
</evidence>
<dbReference type="EnsemblMetazoa" id="Aqu2.1.30748_001">
    <property type="protein sequence ID" value="Aqu2.1.30748_001"/>
    <property type="gene ID" value="Aqu2.1.30748"/>
</dbReference>
<proteinExistence type="predicted"/>
<sequence length="84" mass="8899">MADLLDDHILDEVPELAIIGTKESIANEFMVLPDNGSTVEIIFASPTKAAVSGATCSDLIYIDSDSSSEEHSSCEVVGPSKKSR</sequence>
<name>A0A1X7USJ7_AMPQE</name>
<dbReference type="InParanoid" id="A0A1X7USJ7"/>
<feature type="region of interest" description="Disordered" evidence="1">
    <location>
        <begin position="65"/>
        <end position="84"/>
    </location>
</feature>
<reference evidence="2" key="1">
    <citation type="submission" date="2017-05" db="UniProtKB">
        <authorList>
            <consortium name="EnsemblMetazoa"/>
        </authorList>
    </citation>
    <scope>IDENTIFICATION</scope>
</reference>
<organism evidence="2">
    <name type="scientific">Amphimedon queenslandica</name>
    <name type="common">Sponge</name>
    <dbReference type="NCBI Taxonomy" id="400682"/>
    <lineage>
        <taxon>Eukaryota</taxon>
        <taxon>Metazoa</taxon>
        <taxon>Porifera</taxon>
        <taxon>Demospongiae</taxon>
        <taxon>Heteroscleromorpha</taxon>
        <taxon>Haplosclerida</taxon>
        <taxon>Niphatidae</taxon>
        <taxon>Amphimedon</taxon>
    </lineage>
</organism>